<evidence type="ECO:0000256" key="1">
    <source>
        <dbReference type="ARBA" id="ARBA00010641"/>
    </source>
</evidence>
<comment type="caution">
    <text evidence="7">The sequence shown here is derived from an EMBL/GenBank/DDBJ whole genome shotgun (WGS) entry which is preliminary data.</text>
</comment>
<protein>
    <submittedName>
        <fullName evidence="7">RNA polymerase sigma-70 factor (ECF subfamily)</fullName>
    </submittedName>
</protein>
<dbReference type="SUPFAM" id="SSF88946">
    <property type="entry name" value="Sigma2 domain of RNA polymerase sigma factors"/>
    <property type="match status" value="1"/>
</dbReference>
<keyword evidence="8" id="KW-1185">Reference proteome</keyword>
<dbReference type="Pfam" id="PF08281">
    <property type="entry name" value="Sigma70_r4_2"/>
    <property type="match status" value="1"/>
</dbReference>
<dbReference type="NCBIfam" id="TIGR02937">
    <property type="entry name" value="sigma70-ECF"/>
    <property type="match status" value="1"/>
</dbReference>
<dbReference type="Pfam" id="PF04542">
    <property type="entry name" value="Sigma70_r2"/>
    <property type="match status" value="1"/>
</dbReference>
<feature type="domain" description="RNA polymerase sigma factor 70 region 4 type 2" evidence="6">
    <location>
        <begin position="124"/>
        <end position="169"/>
    </location>
</feature>
<sequence length="179" mass="21435">MNEFLIEGSQAIDREELLIELMDRYGQDILQLVYSYVKNHAVAEELTQEIFLKIYERIDTYQQRSSLKTWIWRIAINHCKDYLRSWNYRKIVISETLAKESVTKRETVEAEVIQRDEEDLLAKEVMNLPMKYREVIYLHYFAELTIKEMEGITGVNQNTLKTRLKRAKEILQTKLRGRI</sequence>
<keyword evidence="4" id="KW-0804">Transcription</keyword>
<organism evidence="7 8">
    <name type="scientific">Anoxybacillus andreesenii</name>
    <dbReference type="NCBI Taxonomy" id="1325932"/>
    <lineage>
        <taxon>Bacteria</taxon>
        <taxon>Bacillati</taxon>
        <taxon>Bacillota</taxon>
        <taxon>Bacilli</taxon>
        <taxon>Bacillales</taxon>
        <taxon>Anoxybacillaceae</taxon>
        <taxon>Anoxybacillus</taxon>
    </lineage>
</organism>
<evidence type="ECO:0000256" key="4">
    <source>
        <dbReference type="ARBA" id="ARBA00023163"/>
    </source>
</evidence>
<evidence type="ECO:0000256" key="3">
    <source>
        <dbReference type="ARBA" id="ARBA00023082"/>
    </source>
</evidence>
<feature type="domain" description="RNA polymerase sigma-70 region 2" evidence="5">
    <location>
        <begin position="21"/>
        <end position="85"/>
    </location>
</feature>
<dbReference type="InterPro" id="IPR013324">
    <property type="entry name" value="RNA_pol_sigma_r3/r4-like"/>
</dbReference>
<keyword evidence="3" id="KW-0731">Sigma factor</keyword>
<evidence type="ECO:0000256" key="2">
    <source>
        <dbReference type="ARBA" id="ARBA00023015"/>
    </source>
</evidence>
<evidence type="ECO:0000313" key="7">
    <source>
        <dbReference type="EMBL" id="MDQ0156684.1"/>
    </source>
</evidence>
<dbReference type="PANTHER" id="PTHR43133">
    <property type="entry name" value="RNA POLYMERASE ECF-TYPE SIGMA FACTO"/>
    <property type="match status" value="1"/>
</dbReference>
<reference evidence="7 8" key="1">
    <citation type="submission" date="2023-07" db="EMBL/GenBank/DDBJ databases">
        <title>Genomic Encyclopedia of Type Strains, Phase IV (KMG-IV): sequencing the most valuable type-strain genomes for metagenomic binning, comparative biology and taxonomic classification.</title>
        <authorList>
            <person name="Goeker M."/>
        </authorList>
    </citation>
    <scope>NUCLEOTIDE SEQUENCE [LARGE SCALE GENOMIC DNA]</scope>
    <source>
        <strain evidence="7 8">DSM 23948</strain>
    </source>
</reference>
<keyword evidence="2" id="KW-0805">Transcription regulation</keyword>
<evidence type="ECO:0000259" key="6">
    <source>
        <dbReference type="Pfam" id="PF08281"/>
    </source>
</evidence>
<dbReference type="InterPro" id="IPR013249">
    <property type="entry name" value="RNA_pol_sigma70_r4_t2"/>
</dbReference>
<dbReference type="RefSeq" id="WP_307151186.1">
    <property type="nucleotide sequence ID" value="NZ_JAUSTU010000014.1"/>
</dbReference>
<dbReference type="NCBIfam" id="NF006930">
    <property type="entry name" value="PRK09415.1"/>
    <property type="match status" value="1"/>
</dbReference>
<dbReference type="InterPro" id="IPR036388">
    <property type="entry name" value="WH-like_DNA-bd_sf"/>
</dbReference>
<dbReference type="InterPro" id="IPR014284">
    <property type="entry name" value="RNA_pol_sigma-70_dom"/>
</dbReference>
<dbReference type="PANTHER" id="PTHR43133:SF60">
    <property type="entry name" value="RNA POLYMERASE SIGMA FACTOR SIGV"/>
    <property type="match status" value="1"/>
</dbReference>
<evidence type="ECO:0000313" key="8">
    <source>
        <dbReference type="Proteomes" id="UP001231362"/>
    </source>
</evidence>
<proteinExistence type="inferred from homology"/>
<comment type="similarity">
    <text evidence="1">Belongs to the sigma-70 factor family. ECF subfamily.</text>
</comment>
<dbReference type="SUPFAM" id="SSF88659">
    <property type="entry name" value="Sigma3 and sigma4 domains of RNA polymerase sigma factors"/>
    <property type="match status" value="1"/>
</dbReference>
<dbReference type="InterPro" id="IPR007627">
    <property type="entry name" value="RNA_pol_sigma70_r2"/>
</dbReference>
<dbReference type="Gene3D" id="1.10.10.10">
    <property type="entry name" value="Winged helix-like DNA-binding domain superfamily/Winged helix DNA-binding domain"/>
    <property type="match status" value="1"/>
</dbReference>
<dbReference type="InterPro" id="IPR039425">
    <property type="entry name" value="RNA_pol_sigma-70-like"/>
</dbReference>
<evidence type="ECO:0000259" key="5">
    <source>
        <dbReference type="Pfam" id="PF04542"/>
    </source>
</evidence>
<dbReference type="EMBL" id="JAUSTU010000014">
    <property type="protein sequence ID" value="MDQ0156684.1"/>
    <property type="molecule type" value="Genomic_DNA"/>
</dbReference>
<gene>
    <name evidence="7" type="ORF">J2S07_003005</name>
</gene>
<dbReference type="Proteomes" id="UP001231362">
    <property type="component" value="Unassembled WGS sequence"/>
</dbReference>
<dbReference type="Gene3D" id="1.10.1740.10">
    <property type="match status" value="1"/>
</dbReference>
<accession>A0ABT9V6V7</accession>
<dbReference type="InterPro" id="IPR013325">
    <property type="entry name" value="RNA_pol_sigma_r2"/>
</dbReference>
<name>A0ABT9V6V7_9BACL</name>